<accession>A0A4U0VJ59</accession>
<reference evidence="2 3" key="1">
    <citation type="submission" date="2017-03" db="EMBL/GenBank/DDBJ databases">
        <title>Genomes of endolithic fungi from Antarctica.</title>
        <authorList>
            <person name="Coleine C."/>
            <person name="Masonjones S."/>
            <person name="Stajich J.E."/>
        </authorList>
    </citation>
    <scope>NUCLEOTIDE SEQUENCE [LARGE SCALE GENOMIC DNA]</scope>
    <source>
        <strain evidence="2 3">CCFEE 5311</strain>
    </source>
</reference>
<gene>
    <name evidence="2" type="ORF">B0A54_01274</name>
</gene>
<dbReference type="Proteomes" id="UP000310066">
    <property type="component" value="Unassembled WGS sequence"/>
</dbReference>
<dbReference type="AlphaFoldDB" id="A0A4U0VJ59"/>
<protein>
    <submittedName>
        <fullName evidence="2">Uncharacterized protein</fullName>
    </submittedName>
</protein>
<evidence type="ECO:0000313" key="3">
    <source>
        <dbReference type="Proteomes" id="UP000310066"/>
    </source>
</evidence>
<name>A0A4U0VJ59_9PEZI</name>
<sequence length="201" mass="20867">MSPLELQLTAPHTCPEGQHPPLADAAQVNHPFAQDPCVSAAAATVFVLEEPSTVVEVWGTTTVAPELTTAVLSVEGQEVKPVGQLASAVVPLDATLAAETETRDVLTLVGRMGAPPAIFEEVVAVPHKLFASHACPEGQQPPPRVAGQDVRPMLQIELGWLAALRLVSLVIVAAGAMMTVVGETMVVTPPLALSVTVTVVV</sequence>
<evidence type="ECO:0000256" key="1">
    <source>
        <dbReference type="SAM" id="MobiDB-lite"/>
    </source>
</evidence>
<organism evidence="2 3">
    <name type="scientific">Friedmanniomyces endolithicus</name>
    <dbReference type="NCBI Taxonomy" id="329885"/>
    <lineage>
        <taxon>Eukaryota</taxon>
        <taxon>Fungi</taxon>
        <taxon>Dikarya</taxon>
        <taxon>Ascomycota</taxon>
        <taxon>Pezizomycotina</taxon>
        <taxon>Dothideomycetes</taxon>
        <taxon>Dothideomycetidae</taxon>
        <taxon>Mycosphaerellales</taxon>
        <taxon>Teratosphaeriaceae</taxon>
        <taxon>Friedmanniomyces</taxon>
    </lineage>
</organism>
<feature type="region of interest" description="Disordered" evidence="1">
    <location>
        <begin position="1"/>
        <end position="22"/>
    </location>
</feature>
<dbReference type="EMBL" id="NAJP01000002">
    <property type="protein sequence ID" value="TKA49198.1"/>
    <property type="molecule type" value="Genomic_DNA"/>
</dbReference>
<evidence type="ECO:0000313" key="2">
    <source>
        <dbReference type="EMBL" id="TKA49198.1"/>
    </source>
</evidence>
<comment type="caution">
    <text evidence="2">The sequence shown here is derived from an EMBL/GenBank/DDBJ whole genome shotgun (WGS) entry which is preliminary data.</text>
</comment>
<proteinExistence type="predicted"/>